<dbReference type="AlphaFoldDB" id="A0A8J6EB36"/>
<organism evidence="2 3">
    <name type="scientific">Carpediemonas membranifera</name>
    <dbReference type="NCBI Taxonomy" id="201153"/>
    <lineage>
        <taxon>Eukaryota</taxon>
        <taxon>Metamonada</taxon>
        <taxon>Carpediemonas-like organisms</taxon>
        <taxon>Carpediemonas</taxon>
    </lineage>
</organism>
<sequence>MGRANRTLEPAPVANKDLTGTMTVKRQGGEIKVYTKNKVKPIQSSRPKTAQSTYQRDFRDLSITTGKKPLVPYEPNSHRNVIQPPDFRPPSRNISQIQLGDPNHPMSAAATFATTNSRSFASIKGLPVGYNNPGVSSRMAQWMHKPRD</sequence>
<feature type="region of interest" description="Disordered" evidence="1">
    <location>
        <begin position="1"/>
        <end position="24"/>
    </location>
</feature>
<feature type="region of interest" description="Disordered" evidence="1">
    <location>
        <begin position="129"/>
        <end position="148"/>
    </location>
</feature>
<evidence type="ECO:0000256" key="1">
    <source>
        <dbReference type="SAM" id="MobiDB-lite"/>
    </source>
</evidence>
<reference evidence="2" key="1">
    <citation type="submission" date="2021-05" db="EMBL/GenBank/DDBJ databases">
        <title>A free-living protist that lacks canonical eukaryotic 1 DNA replication and segregation systems.</title>
        <authorList>
            <person name="Salas-Leiva D.E."/>
            <person name="Tromer E.C."/>
            <person name="Curtis B.A."/>
            <person name="Jerlstrom-Hultqvist J."/>
            <person name="Kolisko M."/>
            <person name="Yi Z."/>
            <person name="Salas-Leiva J.S."/>
            <person name="Gallot-Lavallee L."/>
            <person name="Kops G.J.P.L."/>
            <person name="Archibald J.M."/>
            <person name="Simpson A.G.B."/>
            <person name="Roger A.J."/>
        </authorList>
    </citation>
    <scope>NUCLEOTIDE SEQUENCE</scope>
    <source>
        <strain evidence="2">BICM</strain>
    </source>
</reference>
<accession>A0A8J6EB36</accession>
<evidence type="ECO:0000313" key="2">
    <source>
        <dbReference type="EMBL" id="KAG9396145.1"/>
    </source>
</evidence>
<dbReference type="OrthoDB" id="283343at2759"/>
<protein>
    <submittedName>
        <fullName evidence="2">Uncharacterized protein</fullName>
    </submittedName>
</protein>
<comment type="caution">
    <text evidence="2">The sequence shown here is derived from an EMBL/GenBank/DDBJ whole genome shotgun (WGS) entry which is preliminary data.</text>
</comment>
<evidence type="ECO:0000313" key="3">
    <source>
        <dbReference type="Proteomes" id="UP000717585"/>
    </source>
</evidence>
<feature type="compositionally biased region" description="Polar residues" evidence="1">
    <location>
        <begin position="42"/>
        <end position="55"/>
    </location>
</feature>
<dbReference type="EMBL" id="JAHDYR010000007">
    <property type="protein sequence ID" value="KAG9396145.1"/>
    <property type="molecule type" value="Genomic_DNA"/>
</dbReference>
<proteinExistence type="predicted"/>
<feature type="region of interest" description="Disordered" evidence="1">
    <location>
        <begin position="40"/>
        <end position="94"/>
    </location>
</feature>
<name>A0A8J6EB36_9EUKA</name>
<keyword evidence="3" id="KW-1185">Reference proteome</keyword>
<gene>
    <name evidence="2" type="ORF">J8273_2497</name>
</gene>
<dbReference type="Proteomes" id="UP000717585">
    <property type="component" value="Unassembled WGS sequence"/>
</dbReference>